<feature type="domain" description="HTH lysR-type" evidence="5">
    <location>
        <begin position="1"/>
        <end position="58"/>
    </location>
</feature>
<gene>
    <name evidence="6" type="ORF">Kalk_13245</name>
</gene>
<dbReference type="Gene3D" id="1.10.10.10">
    <property type="entry name" value="Winged helix-like DNA-binding domain superfamily/Winged helix DNA-binding domain"/>
    <property type="match status" value="1"/>
</dbReference>
<dbReference type="InterPro" id="IPR036388">
    <property type="entry name" value="WH-like_DNA-bd_sf"/>
</dbReference>
<evidence type="ECO:0000259" key="5">
    <source>
        <dbReference type="PROSITE" id="PS50931"/>
    </source>
</evidence>
<keyword evidence="7" id="KW-1185">Reference proteome</keyword>
<dbReference type="FunFam" id="1.10.10.10:FF:000001">
    <property type="entry name" value="LysR family transcriptional regulator"/>
    <property type="match status" value="1"/>
</dbReference>
<dbReference type="AlphaFoldDB" id="A0A2K9LM69"/>
<evidence type="ECO:0000256" key="1">
    <source>
        <dbReference type="ARBA" id="ARBA00009437"/>
    </source>
</evidence>
<dbReference type="GO" id="GO:0003677">
    <property type="term" value="F:DNA binding"/>
    <property type="evidence" value="ECO:0007669"/>
    <property type="project" value="UniProtKB-KW"/>
</dbReference>
<dbReference type="PRINTS" id="PR00039">
    <property type="entry name" value="HTHLYSR"/>
</dbReference>
<organism evidence="6 7">
    <name type="scientific">Ketobacter alkanivorans</name>
    <dbReference type="NCBI Taxonomy" id="1917421"/>
    <lineage>
        <taxon>Bacteria</taxon>
        <taxon>Pseudomonadati</taxon>
        <taxon>Pseudomonadota</taxon>
        <taxon>Gammaproteobacteria</taxon>
        <taxon>Pseudomonadales</taxon>
        <taxon>Ketobacteraceae</taxon>
        <taxon>Ketobacter</taxon>
    </lineage>
</organism>
<dbReference type="KEGG" id="kak:Kalk_13245"/>
<dbReference type="PANTHER" id="PTHR30579:SF8">
    <property type="entry name" value="HTH-TYPE TRANSCRIPTIONAL REGULATOR HDFR"/>
    <property type="match status" value="1"/>
</dbReference>
<reference evidence="7" key="1">
    <citation type="submission" date="2017-08" db="EMBL/GenBank/DDBJ databases">
        <title>Direct submision.</title>
        <authorList>
            <person name="Kim S.-J."/>
            <person name="Rhee S.-K."/>
        </authorList>
    </citation>
    <scope>NUCLEOTIDE SEQUENCE [LARGE SCALE GENOMIC DNA]</scope>
    <source>
        <strain evidence="7">GI5</strain>
    </source>
</reference>
<dbReference type="GO" id="GO:0003700">
    <property type="term" value="F:DNA-binding transcription factor activity"/>
    <property type="evidence" value="ECO:0007669"/>
    <property type="project" value="InterPro"/>
</dbReference>
<dbReference type="InterPro" id="IPR050176">
    <property type="entry name" value="LTTR"/>
</dbReference>
<dbReference type="OrthoDB" id="9786526at2"/>
<name>A0A2K9LM69_9GAMM</name>
<dbReference type="RefSeq" id="WP_101894708.1">
    <property type="nucleotide sequence ID" value="NZ_CP022684.1"/>
</dbReference>
<keyword evidence="3" id="KW-0238">DNA-binding</keyword>
<proteinExistence type="inferred from homology"/>
<dbReference type="Gene3D" id="3.40.190.10">
    <property type="entry name" value="Periplasmic binding protein-like II"/>
    <property type="match status" value="1"/>
</dbReference>
<dbReference type="Pfam" id="PF00126">
    <property type="entry name" value="HTH_1"/>
    <property type="match status" value="1"/>
</dbReference>
<dbReference type="PANTHER" id="PTHR30579">
    <property type="entry name" value="TRANSCRIPTIONAL REGULATOR"/>
    <property type="match status" value="1"/>
</dbReference>
<dbReference type="Pfam" id="PF03466">
    <property type="entry name" value="LysR_substrate"/>
    <property type="match status" value="1"/>
</dbReference>
<evidence type="ECO:0000256" key="4">
    <source>
        <dbReference type="ARBA" id="ARBA00023163"/>
    </source>
</evidence>
<comment type="similarity">
    <text evidence="1">Belongs to the LysR transcriptional regulatory family.</text>
</comment>
<keyword evidence="4" id="KW-0804">Transcription</keyword>
<dbReference type="InterPro" id="IPR005119">
    <property type="entry name" value="LysR_subst-bd"/>
</dbReference>
<evidence type="ECO:0000313" key="7">
    <source>
        <dbReference type="Proteomes" id="UP000235116"/>
    </source>
</evidence>
<dbReference type="SUPFAM" id="SSF46785">
    <property type="entry name" value="Winged helix' DNA-binding domain"/>
    <property type="match status" value="1"/>
</dbReference>
<dbReference type="EMBL" id="CP022684">
    <property type="protein sequence ID" value="AUM13330.1"/>
    <property type="molecule type" value="Genomic_DNA"/>
</dbReference>
<keyword evidence="2" id="KW-0805">Transcription regulation</keyword>
<evidence type="ECO:0000256" key="2">
    <source>
        <dbReference type="ARBA" id="ARBA00023015"/>
    </source>
</evidence>
<dbReference type="Proteomes" id="UP000235116">
    <property type="component" value="Chromosome"/>
</dbReference>
<dbReference type="InterPro" id="IPR000847">
    <property type="entry name" value="LysR_HTH_N"/>
</dbReference>
<protein>
    <submittedName>
        <fullName evidence="6">LysR family transcriptional regulator</fullName>
    </submittedName>
</protein>
<evidence type="ECO:0000313" key="6">
    <source>
        <dbReference type="EMBL" id="AUM13330.1"/>
    </source>
</evidence>
<evidence type="ECO:0000256" key="3">
    <source>
        <dbReference type="ARBA" id="ARBA00023125"/>
    </source>
</evidence>
<dbReference type="PROSITE" id="PS50931">
    <property type="entry name" value="HTH_LYSR"/>
    <property type="match status" value="1"/>
</dbReference>
<dbReference type="InterPro" id="IPR036390">
    <property type="entry name" value="WH_DNA-bd_sf"/>
</dbReference>
<sequence length="281" mass="31332">MDIDLARTFLEIVSAGSFIKASERLHITQTAVTARVRSLEGELGCKLFVRNRAGARLTPEGENFLPHATEILNAWNHAKRSIALPDGHQSRLSLGSETSLWNPLLVNWITWIKDQLPEAAVDSQVSDPDRLTKALERGQLDAAIVHTPNYYAGINVELLLEEKLIRVQSPLTSEPNLFINWGSEFERQYMAVASSPSQSAFSFDLGPLALQVMLQTGGNGWFRTRVVEPYLSSGKLLRVADAPEFTYPVYLTYRSDSNKPLLQTALKGVKEIANLNVPWML</sequence>
<accession>A0A2K9LM69</accession>
<dbReference type="SUPFAM" id="SSF53850">
    <property type="entry name" value="Periplasmic binding protein-like II"/>
    <property type="match status" value="1"/>
</dbReference>